<protein>
    <submittedName>
        <fullName evidence="2">Unannotated protein</fullName>
    </submittedName>
</protein>
<dbReference type="AlphaFoldDB" id="A0A6J7ANF7"/>
<evidence type="ECO:0000259" key="1">
    <source>
        <dbReference type="Pfam" id="PF13391"/>
    </source>
</evidence>
<dbReference type="Pfam" id="PF13391">
    <property type="entry name" value="HNH_2"/>
    <property type="match status" value="1"/>
</dbReference>
<gene>
    <name evidence="2" type="ORF">UFOPK3204_01361</name>
</gene>
<dbReference type="InterPro" id="IPR003615">
    <property type="entry name" value="HNH_nuc"/>
</dbReference>
<name>A0A6J7ANF7_9ZZZZ</name>
<feature type="domain" description="HNH nuclease" evidence="1">
    <location>
        <begin position="208"/>
        <end position="259"/>
    </location>
</feature>
<proteinExistence type="predicted"/>
<sequence length="308" mass="34713">MRHWWVNQNQTYRYEVPGGFLWSPKTTSNGRRNYYYDTMEQVSPGDLVFSFCDTLIKAIGVVQRPALTAPKPDFRTAGSNWADVGWFVEVDFSPVTNPIAPKNFMTEIRPLLAPKYAPLRANGDGLQNLYLTEISTELSDLLILLSNENVSILEQQLARVIDQETDDSIELEIRAKHLEGDLDGIQLVKSRRGQGIFKANVRMIEKACRVTGVTNVKHLRASHMKPWAKSNNSEKLDGSNGLLLSPHVDHLFDRGFISFSNTGRILVSNGLNPSVLDRWHIDSTANVGGFTLAQATFLEYHRDVVYGY</sequence>
<accession>A0A6J7ANF7</accession>
<organism evidence="2">
    <name type="scientific">freshwater metagenome</name>
    <dbReference type="NCBI Taxonomy" id="449393"/>
    <lineage>
        <taxon>unclassified sequences</taxon>
        <taxon>metagenomes</taxon>
        <taxon>ecological metagenomes</taxon>
    </lineage>
</organism>
<reference evidence="2" key="1">
    <citation type="submission" date="2020-05" db="EMBL/GenBank/DDBJ databases">
        <authorList>
            <person name="Chiriac C."/>
            <person name="Salcher M."/>
            <person name="Ghai R."/>
            <person name="Kavagutti S V."/>
        </authorList>
    </citation>
    <scope>NUCLEOTIDE SEQUENCE</scope>
</reference>
<evidence type="ECO:0000313" key="2">
    <source>
        <dbReference type="EMBL" id="CAB4833968.1"/>
    </source>
</evidence>
<dbReference type="EMBL" id="CAFABK010000075">
    <property type="protein sequence ID" value="CAB4833968.1"/>
    <property type="molecule type" value="Genomic_DNA"/>
</dbReference>